<sequence length="70" mass="7442">MEASGAGDRQSDQGKRCQIPQGGLVAKISSGGKNGRFLAGLKLRKHFGYRWQACDLGYEDKCGPIGAVTT</sequence>
<proteinExistence type="predicted"/>
<protein>
    <submittedName>
        <fullName evidence="1">Uncharacterized protein</fullName>
    </submittedName>
</protein>
<keyword evidence="2" id="KW-1185">Reference proteome</keyword>
<evidence type="ECO:0000313" key="2">
    <source>
        <dbReference type="Proteomes" id="UP000188388"/>
    </source>
</evidence>
<accession>A0A1R3VBD5</accession>
<evidence type="ECO:0000313" key="1">
    <source>
        <dbReference type="EMBL" id="SIT57220.1"/>
    </source>
</evidence>
<name>A0A1R3VBD5_9HYPH</name>
<dbReference type="Proteomes" id="UP000188388">
    <property type="component" value="Unassembled WGS sequence"/>
</dbReference>
<reference evidence="2" key="1">
    <citation type="submission" date="2017-01" db="EMBL/GenBank/DDBJ databases">
        <authorList>
            <person name="Brunel B."/>
        </authorList>
    </citation>
    <scope>NUCLEOTIDE SEQUENCE [LARGE SCALE GENOMIC DNA]</scope>
</reference>
<dbReference type="STRING" id="1631249.BQ8794_320042"/>
<dbReference type="EMBL" id="FTPD01000026">
    <property type="protein sequence ID" value="SIT57220.1"/>
    <property type="molecule type" value="Genomic_DNA"/>
</dbReference>
<gene>
    <name evidence="1" type="ORF">BQ8794_320042</name>
</gene>
<organism evidence="1 2">
    <name type="scientific">Mesorhizobium prunaredense</name>
    <dbReference type="NCBI Taxonomy" id="1631249"/>
    <lineage>
        <taxon>Bacteria</taxon>
        <taxon>Pseudomonadati</taxon>
        <taxon>Pseudomonadota</taxon>
        <taxon>Alphaproteobacteria</taxon>
        <taxon>Hyphomicrobiales</taxon>
        <taxon>Phyllobacteriaceae</taxon>
        <taxon>Mesorhizobium</taxon>
    </lineage>
</organism>
<dbReference type="AlphaFoldDB" id="A0A1R3VBD5"/>